<proteinExistence type="predicted"/>
<accession>A0ABQ6JV35</accession>
<sequence>MTATTTAPAVSKRDAAAARKSVPLGASPRVSLLPPELGLRNKALGTQRALRLLMFGVVLLTVAAIGGAWYLAFSSQLALSNEQQRTQDLLAEQQQYADVQFAVNMVDVGEAALRVGGSTEIDWQDYLGRVQASLPAGVVLNTFSVDASTVTSQYPQSGIPLQGARIATLQFTATSATLPEIPDWLNRLRDLPGFVDANPGSVSLDDASGYVASITMHIDAQAYSNRLTADEKAADATSGQDDAADGEETAQ</sequence>
<evidence type="ECO:0000313" key="4">
    <source>
        <dbReference type="Proteomes" id="UP001157069"/>
    </source>
</evidence>
<organism evidence="3 4">
    <name type="scientific">Homoserinibacter gongjuensis</name>
    <dbReference type="NCBI Taxonomy" id="1162968"/>
    <lineage>
        <taxon>Bacteria</taxon>
        <taxon>Bacillati</taxon>
        <taxon>Actinomycetota</taxon>
        <taxon>Actinomycetes</taxon>
        <taxon>Micrococcales</taxon>
        <taxon>Microbacteriaceae</taxon>
        <taxon>Homoserinibacter</taxon>
    </lineage>
</organism>
<dbReference type="Proteomes" id="UP001157069">
    <property type="component" value="Unassembled WGS sequence"/>
</dbReference>
<feature type="compositionally biased region" description="Acidic residues" evidence="1">
    <location>
        <begin position="242"/>
        <end position="251"/>
    </location>
</feature>
<feature type="region of interest" description="Disordered" evidence="1">
    <location>
        <begin position="230"/>
        <end position="251"/>
    </location>
</feature>
<dbReference type="EMBL" id="BSVA01000001">
    <property type="protein sequence ID" value="GMA91145.1"/>
    <property type="molecule type" value="Genomic_DNA"/>
</dbReference>
<feature type="transmembrane region" description="Helical" evidence="2">
    <location>
        <begin position="49"/>
        <end position="72"/>
    </location>
</feature>
<protein>
    <recommendedName>
        <fullName evidence="5">Tfp pilus assembly protein PilN</fullName>
    </recommendedName>
</protein>
<gene>
    <name evidence="3" type="ORF">GCM10025869_16740</name>
</gene>
<keyword evidence="2" id="KW-1133">Transmembrane helix</keyword>
<reference evidence="4" key="1">
    <citation type="journal article" date="2019" name="Int. J. Syst. Evol. Microbiol.">
        <title>The Global Catalogue of Microorganisms (GCM) 10K type strain sequencing project: providing services to taxonomists for standard genome sequencing and annotation.</title>
        <authorList>
            <consortium name="The Broad Institute Genomics Platform"/>
            <consortium name="The Broad Institute Genome Sequencing Center for Infectious Disease"/>
            <person name="Wu L."/>
            <person name="Ma J."/>
        </authorList>
    </citation>
    <scope>NUCLEOTIDE SEQUENCE [LARGE SCALE GENOMIC DNA]</scope>
    <source>
        <strain evidence="4">NBRC 108755</strain>
    </source>
</reference>
<comment type="caution">
    <text evidence="3">The sequence shown here is derived from an EMBL/GenBank/DDBJ whole genome shotgun (WGS) entry which is preliminary data.</text>
</comment>
<dbReference type="RefSeq" id="WP_284299323.1">
    <property type="nucleotide sequence ID" value="NZ_BSVA01000001.1"/>
</dbReference>
<evidence type="ECO:0008006" key="5">
    <source>
        <dbReference type="Google" id="ProtNLM"/>
    </source>
</evidence>
<keyword evidence="2" id="KW-0472">Membrane</keyword>
<evidence type="ECO:0000313" key="3">
    <source>
        <dbReference type="EMBL" id="GMA91145.1"/>
    </source>
</evidence>
<keyword evidence="4" id="KW-1185">Reference proteome</keyword>
<name>A0ABQ6JV35_9MICO</name>
<keyword evidence="2" id="KW-0812">Transmembrane</keyword>
<evidence type="ECO:0000256" key="2">
    <source>
        <dbReference type="SAM" id="Phobius"/>
    </source>
</evidence>
<evidence type="ECO:0000256" key="1">
    <source>
        <dbReference type="SAM" id="MobiDB-lite"/>
    </source>
</evidence>